<dbReference type="GO" id="GO:0005737">
    <property type="term" value="C:cytoplasm"/>
    <property type="evidence" value="ECO:0007669"/>
    <property type="project" value="TreeGrafter"/>
</dbReference>
<reference evidence="2 3" key="1">
    <citation type="journal article" date="2019" name="Commun. Biol.">
        <title>The bagworm genome reveals a unique fibroin gene that provides high tensile strength.</title>
        <authorList>
            <person name="Kono N."/>
            <person name="Nakamura H."/>
            <person name="Ohtoshi R."/>
            <person name="Tomita M."/>
            <person name="Numata K."/>
            <person name="Arakawa K."/>
        </authorList>
    </citation>
    <scope>NUCLEOTIDE SEQUENCE [LARGE SCALE GENOMIC DNA]</scope>
</reference>
<dbReference type="PANTHER" id="PTHR16461:SF5">
    <property type="entry name" value="TOLL-INTERACTING PROTEIN"/>
    <property type="match status" value="1"/>
</dbReference>
<dbReference type="Proteomes" id="UP000299102">
    <property type="component" value="Unassembled WGS sequence"/>
</dbReference>
<protein>
    <submittedName>
        <fullName evidence="2">Toll-interacting protein</fullName>
    </submittedName>
</protein>
<dbReference type="PANTHER" id="PTHR16461">
    <property type="entry name" value="TOLL-INTERACTING PROTEIN"/>
    <property type="match status" value="1"/>
</dbReference>
<dbReference type="GO" id="GO:0006511">
    <property type="term" value="P:ubiquitin-dependent protein catabolic process"/>
    <property type="evidence" value="ECO:0007669"/>
    <property type="project" value="TreeGrafter"/>
</dbReference>
<dbReference type="InterPro" id="IPR000008">
    <property type="entry name" value="C2_dom"/>
</dbReference>
<dbReference type="OrthoDB" id="9942608at2759"/>
<dbReference type="GO" id="GO:0031624">
    <property type="term" value="F:ubiquitin conjugating enzyme binding"/>
    <property type="evidence" value="ECO:0007669"/>
    <property type="project" value="TreeGrafter"/>
</dbReference>
<sequence length="166" mass="18901">MDPYVRIRVGHYVYETPADSNGGKNPRWNRVIQSQLPTGVNSIYVEIYDECSFKMDELIAWCEIKIPQRVLRERHEEWYPLSGKQGEGLEGAIDIVLSFSTQPLVYQTIPSPGQMLMVPPGRPMPIFVTPQQPVQPPVAEHPPVISEADLKQVNLILQHLHFSQSK</sequence>
<evidence type="ECO:0000259" key="1">
    <source>
        <dbReference type="PROSITE" id="PS50004"/>
    </source>
</evidence>
<dbReference type="AlphaFoldDB" id="A0A4C1SLL8"/>
<proteinExistence type="predicted"/>
<dbReference type="Gene3D" id="2.60.40.150">
    <property type="entry name" value="C2 domain"/>
    <property type="match status" value="1"/>
</dbReference>
<keyword evidence="3" id="KW-1185">Reference proteome</keyword>
<dbReference type="SUPFAM" id="SSF49562">
    <property type="entry name" value="C2 domain (Calcium/lipid-binding domain, CaLB)"/>
    <property type="match status" value="1"/>
</dbReference>
<dbReference type="InterPro" id="IPR035892">
    <property type="entry name" value="C2_domain_sf"/>
</dbReference>
<gene>
    <name evidence="2" type="primary">tollip</name>
    <name evidence="2" type="ORF">EVAR_69883_1</name>
</gene>
<organism evidence="2 3">
    <name type="scientific">Eumeta variegata</name>
    <name type="common">Bagworm moth</name>
    <name type="synonym">Eumeta japonica</name>
    <dbReference type="NCBI Taxonomy" id="151549"/>
    <lineage>
        <taxon>Eukaryota</taxon>
        <taxon>Metazoa</taxon>
        <taxon>Ecdysozoa</taxon>
        <taxon>Arthropoda</taxon>
        <taxon>Hexapoda</taxon>
        <taxon>Insecta</taxon>
        <taxon>Pterygota</taxon>
        <taxon>Neoptera</taxon>
        <taxon>Endopterygota</taxon>
        <taxon>Lepidoptera</taxon>
        <taxon>Glossata</taxon>
        <taxon>Ditrysia</taxon>
        <taxon>Tineoidea</taxon>
        <taxon>Psychidae</taxon>
        <taxon>Oiketicinae</taxon>
        <taxon>Eumeta</taxon>
    </lineage>
</organism>
<dbReference type="Pfam" id="PF00168">
    <property type="entry name" value="C2"/>
    <property type="match status" value="1"/>
</dbReference>
<feature type="domain" description="C2" evidence="1">
    <location>
        <begin position="1"/>
        <end position="79"/>
    </location>
</feature>
<dbReference type="PROSITE" id="PS50004">
    <property type="entry name" value="C2"/>
    <property type="match status" value="1"/>
</dbReference>
<dbReference type="EMBL" id="BGZK01003525">
    <property type="protein sequence ID" value="GBP02207.1"/>
    <property type="molecule type" value="Genomic_DNA"/>
</dbReference>
<dbReference type="GO" id="GO:0043130">
    <property type="term" value="F:ubiquitin binding"/>
    <property type="evidence" value="ECO:0007669"/>
    <property type="project" value="TreeGrafter"/>
</dbReference>
<evidence type="ECO:0000313" key="3">
    <source>
        <dbReference type="Proteomes" id="UP000299102"/>
    </source>
</evidence>
<name>A0A4C1SLL8_EUMVA</name>
<evidence type="ECO:0000313" key="2">
    <source>
        <dbReference type="EMBL" id="GBP02207.1"/>
    </source>
</evidence>
<dbReference type="STRING" id="151549.A0A4C1SLL8"/>
<accession>A0A4C1SLL8</accession>
<comment type="caution">
    <text evidence="2">The sequence shown here is derived from an EMBL/GenBank/DDBJ whole genome shotgun (WGS) entry which is preliminary data.</text>
</comment>